<dbReference type="InterPro" id="IPR051814">
    <property type="entry name" value="NAD(P)H-dep_FMN_reductase"/>
</dbReference>
<comment type="similarity">
    <text evidence="1">Belongs to the SsuE family.</text>
</comment>
<dbReference type="EMBL" id="LZTJ01000001">
    <property type="protein sequence ID" value="OBP82369.1"/>
    <property type="molecule type" value="Genomic_DNA"/>
</dbReference>
<comment type="caution">
    <text evidence="6">The sequence shown here is derived from an EMBL/GenBank/DDBJ whole genome shotgun (WGS) entry which is preliminary data.</text>
</comment>
<dbReference type="SUPFAM" id="SSF52218">
    <property type="entry name" value="Flavoproteins"/>
    <property type="match status" value="1"/>
</dbReference>
<dbReference type="PANTHER" id="PTHR43408:SF2">
    <property type="entry name" value="FMN REDUCTASE (NADPH)"/>
    <property type="match status" value="1"/>
</dbReference>
<evidence type="ECO:0000259" key="5">
    <source>
        <dbReference type="Pfam" id="PF03358"/>
    </source>
</evidence>
<dbReference type="GO" id="GO:0016491">
    <property type="term" value="F:oxidoreductase activity"/>
    <property type="evidence" value="ECO:0007669"/>
    <property type="project" value="UniProtKB-KW"/>
</dbReference>
<feature type="domain" description="NADPH-dependent FMN reductase-like" evidence="5">
    <location>
        <begin position="5"/>
        <end position="149"/>
    </location>
</feature>
<evidence type="ECO:0000256" key="2">
    <source>
        <dbReference type="ARBA" id="ARBA00022630"/>
    </source>
</evidence>
<dbReference type="Proteomes" id="UP000093748">
    <property type="component" value="Unassembled WGS sequence"/>
</dbReference>
<evidence type="ECO:0000256" key="4">
    <source>
        <dbReference type="ARBA" id="ARBA00023002"/>
    </source>
</evidence>
<organism evidence="6 7">
    <name type="scientific">Rhizobium loti</name>
    <name type="common">Mesorhizobium loti</name>
    <dbReference type="NCBI Taxonomy" id="381"/>
    <lineage>
        <taxon>Bacteria</taxon>
        <taxon>Pseudomonadati</taxon>
        <taxon>Pseudomonadota</taxon>
        <taxon>Alphaproteobacteria</taxon>
        <taxon>Hyphomicrobiales</taxon>
        <taxon>Phyllobacteriaceae</taxon>
        <taxon>Mesorhizobium</taxon>
    </lineage>
</organism>
<dbReference type="NCBIfam" id="TIGR03566">
    <property type="entry name" value="FMN_reduc_MsuE"/>
    <property type="match status" value="1"/>
</dbReference>
<gene>
    <name evidence="6" type="ORF">BAE39_02025</name>
</gene>
<keyword evidence="2" id="KW-0285">Flavoprotein</keyword>
<reference evidence="7" key="1">
    <citation type="submission" date="2016-06" db="EMBL/GenBank/DDBJ databases">
        <title>NZP2037 Pacbio-Illumina hybrid assembly.</title>
        <authorList>
            <person name="Ramsay J.P."/>
        </authorList>
    </citation>
    <scope>NUCLEOTIDE SEQUENCE [LARGE SCALE GENOMIC DNA]</scope>
    <source>
        <strain evidence="7">R7ANS::ICEMlSym2042</strain>
    </source>
</reference>
<sequence length="186" mass="19899">MSNPTVVGFSGNITRPSKTRAFAELVTRDIAARHGLSAVTYDIEDVGPSLGTARWARDLDSQAQPILAQILAADVLVVGSPTYKGSYTGLFKHFFDLIDPAALRGKPIVLTATGGGERHALIVEHQLRPLFGFFEAFALPTAVYATDKDFTDGVLRSEAILKRAAQAVDEVGFVLANRSAGRIAAE</sequence>
<dbReference type="PANTHER" id="PTHR43408">
    <property type="entry name" value="FMN REDUCTASE (NADPH)"/>
    <property type="match status" value="1"/>
</dbReference>
<dbReference type="Pfam" id="PF03358">
    <property type="entry name" value="FMN_red"/>
    <property type="match status" value="1"/>
</dbReference>
<dbReference type="OrthoDB" id="1643408at2"/>
<evidence type="ECO:0000256" key="3">
    <source>
        <dbReference type="ARBA" id="ARBA00022643"/>
    </source>
</evidence>
<dbReference type="InterPro" id="IPR019912">
    <property type="entry name" value="FMN_Rdtase_MsuE-like"/>
</dbReference>
<proteinExistence type="inferred from homology"/>
<dbReference type="Gene3D" id="3.40.50.360">
    <property type="match status" value="1"/>
</dbReference>
<dbReference type="GeneID" id="66680586"/>
<evidence type="ECO:0000313" key="6">
    <source>
        <dbReference type="EMBL" id="OBP82369.1"/>
    </source>
</evidence>
<evidence type="ECO:0000256" key="1">
    <source>
        <dbReference type="ARBA" id="ARBA00005990"/>
    </source>
</evidence>
<keyword evidence="3" id="KW-0288">FMN</keyword>
<dbReference type="RefSeq" id="WP_032932715.1">
    <property type="nucleotide sequence ID" value="NZ_LZTH01000023.1"/>
</dbReference>
<dbReference type="AlphaFoldDB" id="A0A1A5K1Y6"/>
<evidence type="ECO:0000313" key="7">
    <source>
        <dbReference type="Proteomes" id="UP000093748"/>
    </source>
</evidence>
<dbReference type="InterPro" id="IPR005025">
    <property type="entry name" value="FMN_Rdtase-like_dom"/>
</dbReference>
<keyword evidence="4" id="KW-0560">Oxidoreductase</keyword>
<dbReference type="InterPro" id="IPR029039">
    <property type="entry name" value="Flavoprotein-like_sf"/>
</dbReference>
<protein>
    <submittedName>
        <fullName evidence="6">FMN reductase</fullName>
    </submittedName>
</protein>
<accession>A0A1A5K1Y6</accession>
<name>A0A1A5K1Y6_RHILI</name>